<sequence length="125" mass="15114">MRQVRIRIIRVRRLLRGDLKEGLFKEVEQQRLLCFKFTEPYRFEMVYIIAARQRYKAFLFMLQRFTHECSSRLVPTSDILLMWLTHQSYPTVSTEDLKALAIDTYLQRVATLSKTMMEKEFKKPM</sequence>
<dbReference type="PANTHER" id="PTHR34365:SF2">
    <property type="entry name" value="ENOLASE (DUF1399)"/>
    <property type="match status" value="1"/>
</dbReference>
<protein>
    <submittedName>
        <fullName evidence="1">Uncharacterized protein</fullName>
    </submittedName>
</protein>
<dbReference type="PANTHER" id="PTHR34365">
    <property type="entry name" value="ENOLASE (DUF1399)"/>
    <property type="match status" value="1"/>
</dbReference>
<dbReference type="EMBL" id="JAYKXN010000003">
    <property type="protein sequence ID" value="KAK7302110.1"/>
    <property type="molecule type" value="Genomic_DNA"/>
</dbReference>
<evidence type="ECO:0000313" key="2">
    <source>
        <dbReference type="Proteomes" id="UP001359559"/>
    </source>
</evidence>
<gene>
    <name evidence="1" type="ORF">RJT34_12990</name>
</gene>
<dbReference type="AlphaFoldDB" id="A0AAN9JMT9"/>
<proteinExistence type="predicted"/>
<organism evidence="1 2">
    <name type="scientific">Clitoria ternatea</name>
    <name type="common">Butterfly pea</name>
    <dbReference type="NCBI Taxonomy" id="43366"/>
    <lineage>
        <taxon>Eukaryota</taxon>
        <taxon>Viridiplantae</taxon>
        <taxon>Streptophyta</taxon>
        <taxon>Embryophyta</taxon>
        <taxon>Tracheophyta</taxon>
        <taxon>Spermatophyta</taxon>
        <taxon>Magnoliopsida</taxon>
        <taxon>eudicotyledons</taxon>
        <taxon>Gunneridae</taxon>
        <taxon>Pentapetalae</taxon>
        <taxon>rosids</taxon>
        <taxon>fabids</taxon>
        <taxon>Fabales</taxon>
        <taxon>Fabaceae</taxon>
        <taxon>Papilionoideae</taxon>
        <taxon>50 kb inversion clade</taxon>
        <taxon>NPAAA clade</taxon>
        <taxon>indigoferoid/millettioid clade</taxon>
        <taxon>Phaseoleae</taxon>
        <taxon>Clitoria</taxon>
    </lineage>
</organism>
<evidence type="ECO:0000313" key="1">
    <source>
        <dbReference type="EMBL" id="KAK7302110.1"/>
    </source>
</evidence>
<dbReference type="Proteomes" id="UP001359559">
    <property type="component" value="Unassembled WGS sequence"/>
</dbReference>
<keyword evidence="2" id="KW-1185">Reference proteome</keyword>
<name>A0AAN9JMT9_CLITE</name>
<accession>A0AAN9JMT9</accession>
<dbReference type="Pfam" id="PF07173">
    <property type="entry name" value="GRDP-like"/>
    <property type="match status" value="1"/>
</dbReference>
<dbReference type="InterPro" id="IPR009836">
    <property type="entry name" value="GRDP-like"/>
</dbReference>
<reference evidence="1 2" key="1">
    <citation type="submission" date="2024-01" db="EMBL/GenBank/DDBJ databases">
        <title>The genomes of 5 underutilized Papilionoideae crops provide insights into root nodulation and disease resistance.</title>
        <authorList>
            <person name="Yuan L."/>
        </authorList>
    </citation>
    <scope>NUCLEOTIDE SEQUENCE [LARGE SCALE GENOMIC DNA]</scope>
    <source>
        <strain evidence="1">LY-2023</strain>
        <tissue evidence="1">Leaf</tissue>
    </source>
</reference>
<comment type="caution">
    <text evidence="1">The sequence shown here is derived from an EMBL/GenBank/DDBJ whole genome shotgun (WGS) entry which is preliminary data.</text>
</comment>